<dbReference type="Pfam" id="PF13759">
    <property type="entry name" value="2OG-FeII_Oxy_5"/>
    <property type="match status" value="1"/>
</dbReference>
<gene>
    <name evidence="1" type="ORF">ACFOOQ_16930</name>
</gene>
<accession>A0ABV7VJT1</accession>
<dbReference type="SUPFAM" id="SSF51197">
    <property type="entry name" value="Clavaminate synthase-like"/>
    <property type="match status" value="1"/>
</dbReference>
<keyword evidence="2" id="KW-1185">Reference proteome</keyword>
<dbReference type="NCBIfam" id="TIGR02466">
    <property type="entry name" value="TIGR02466 family protein"/>
    <property type="match status" value="1"/>
</dbReference>
<name>A0ABV7VJT1_9PROT</name>
<dbReference type="InterPro" id="IPR012668">
    <property type="entry name" value="CHP02466"/>
</dbReference>
<comment type="caution">
    <text evidence="1">The sequence shown here is derived from an EMBL/GenBank/DDBJ whole genome shotgun (WGS) entry which is preliminary data.</text>
</comment>
<protein>
    <submittedName>
        <fullName evidence="1">TIGR02466 family protein</fullName>
    </submittedName>
</protein>
<sequence length="219" mass="24553">MIVKSSVQELFPTPLWVADLPPEQALSLNSKLKTLIYGQADRPPNLQVGATWQTDPNLQQRAEFAEFIGLVNLAARSALEFLQVRYDGFEVTGCWANINPQTGMNPAHMHPNNFLSGVYYVSLPGDTGEIVFSDPRPQAAMVMPVVKQWNRYTSNESRVVLKPGRFVLFPAWLVHWVPVNPSPEHRISIAYNIMFSDFTRQVSPPQWQGNAPLLPPASV</sequence>
<evidence type="ECO:0000313" key="2">
    <source>
        <dbReference type="Proteomes" id="UP001595711"/>
    </source>
</evidence>
<dbReference type="EMBL" id="JBHRYJ010000004">
    <property type="protein sequence ID" value="MFC3677243.1"/>
    <property type="molecule type" value="Genomic_DNA"/>
</dbReference>
<reference evidence="2" key="1">
    <citation type="journal article" date="2019" name="Int. J. Syst. Evol. Microbiol.">
        <title>The Global Catalogue of Microorganisms (GCM) 10K type strain sequencing project: providing services to taxonomists for standard genome sequencing and annotation.</title>
        <authorList>
            <consortium name="The Broad Institute Genomics Platform"/>
            <consortium name="The Broad Institute Genome Sequencing Center for Infectious Disease"/>
            <person name="Wu L."/>
            <person name="Ma J."/>
        </authorList>
    </citation>
    <scope>NUCLEOTIDE SEQUENCE [LARGE SCALE GENOMIC DNA]</scope>
    <source>
        <strain evidence="2">KCTC 42182</strain>
    </source>
</reference>
<proteinExistence type="predicted"/>
<dbReference type="Gene3D" id="2.60.120.620">
    <property type="entry name" value="q2cbj1_9rhob like domain"/>
    <property type="match status" value="1"/>
</dbReference>
<organism evidence="1 2">
    <name type="scientific">Ferrovibrio xuzhouensis</name>
    <dbReference type="NCBI Taxonomy" id="1576914"/>
    <lineage>
        <taxon>Bacteria</taxon>
        <taxon>Pseudomonadati</taxon>
        <taxon>Pseudomonadota</taxon>
        <taxon>Alphaproteobacteria</taxon>
        <taxon>Rhodospirillales</taxon>
        <taxon>Rhodospirillaceae</taxon>
        <taxon>Ferrovibrio</taxon>
    </lineage>
</organism>
<evidence type="ECO:0000313" key="1">
    <source>
        <dbReference type="EMBL" id="MFC3677243.1"/>
    </source>
</evidence>
<dbReference type="RefSeq" id="WP_379728784.1">
    <property type="nucleotide sequence ID" value="NZ_JBHRYJ010000004.1"/>
</dbReference>
<dbReference type="Proteomes" id="UP001595711">
    <property type="component" value="Unassembled WGS sequence"/>
</dbReference>